<gene>
    <name evidence="1" type="ORF">SLAVMIC_00122</name>
</gene>
<name>A0A8D9CBQ1_9VIRU</name>
<organism evidence="1">
    <name type="scientific">uncultured marine phage</name>
    <dbReference type="NCBI Taxonomy" id="707152"/>
    <lineage>
        <taxon>Viruses</taxon>
        <taxon>environmental samples</taxon>
    </lineage>
</organism>
<protein>
    <submittedName>
        <fullName evidence="1">Uncharacterized protein</fullName>
    </submittedName>
</protein>
<proteinExistence type="predicted"/>
<reference evidence="1" key="1">
    <citation type="submission" date="2021-06" db="EMBL/GenBank/DDBJ databases">
        <authorList>
            <person name="Gannon L."/>
            <person name="Redgwell R T."/>
            <person name="Michniewski S."/>
            <person name="Harrison D C."/>
            <person name="Millard A."/>
        </authorList>
    </citation>
    <scope>NUCLEOTIDE SEQUENCE</scope>
</reference>
<accession>A0A8D9CBQ1</accession>
<sequence length="76" mass="9306">MKNKKDIKNNPLNKFRSPGVYTKDGSRNYIEWEKQSLIKIIELFPELFVDEDIYLDEELTALWREKYREKRLNKLL</sequence>
<dbReference type="EMBL" id="OU342829">
    <property type="protein sequence ID" value="CAG7579845.1"/>
    <property type="molecule type" value="Genomic_DNA"/>
</dbReference>
<evidence type="ECO:0000313" key="1">
    <source>
        <dbReference type="EMBL" id="CAG7579845.1"/>
    </source>
</evidence>